<dbReference type="SUPFAM" id="SSF52540">
    <property type="entry name" value="P-loop containing nucleoside triphosphate hydrolases"/>
    <property type="match status" value="1"/>
</dbReference>
<dbReference type="InterPro" id="IPR003439">
    <property type="entry name" value="ABC_transporter-like_ATP-bd"/>
</dbReference>
<sequence length="235" mass="25871">MLRIDGLSAAYGRIKVLWDLSLNVGSGEAVGLFGPNGAGKTTLVNSVIGFLKPISGKVFFQDKDITGMEPHEIVKLGIALVPQERELFPNMTVEENLRAGANYVPHARERMPEAFDLVFTLFPILKERLKQKVGTMSGGQQRMVAVARALMSFPKLLILDEPSVGLQPSIVSELFSKLKEINNQGVSILLIEQNVKQGLKVVERGYVIENGRIVLEDSSTNLMNNDHIKKAYLGL</sequence>
<dbReference type="PROSITE" id="PS00211">
    <property type="entry name" value="ABC_TRANSPORTER_1"/>
    <property type="match status" value="1"/>
</dbReference>
<dbReference type="SMART" id="SM00382">
    <property type="entry name" value="AAA"/>
    <property type="match status" value="1"/>
</dbReference>
<dbReference type="GO" id="GO:0015807">
    <property type="term" value="P:L-amino acid transport"/>
    <property type="evidence" value="ECO:0007669"/>
    <property type="project" value="TreeGrafter"/>
</dbReference>
<keyword evidence="5" id="KW-0029">Amino-acid transport</keyword>
<evidence type="ECO:0000256" key="2">
    <source>
        <dbReference type="ARBA" id="ARBA00022448"/>
    </source>
</evidence>
<dbReference type="GO" id="GO:0005524">
    <property type="term" value="F:ATP binding"/>
    <property type="evidence" value="ECO:0007669"/>
    <property type="project" value="UniProtKB-KW"/>
</dbReference>
<name>A0A832IEV9_9THEM</name>
<evidence type="ECO:0000259" key="6">
    <source>
        <dbReference type="PROSITE" id="PS50893"/>
    </source>
</evidence>
<dbReference type="InterPro" id="IPR052156">
    <property type="entry name" value="BCAA_Transport_ATP-bd_LivF"/>
</dbReference>
<evidence type="ECO:0000256" key="5">
    <source>
        <dbReference type="ARBA" id="ARBA00022970"/>
    </source>
</evidence>
<comment type="caution">
    <text evidence="7">The sequence shown here is derived from an EMBL/GenBank/DDBJ whole genome shotgun (WGS) entry which is preliminary data.</text>
</comment>
<evidence type="ECO:0000256" key="4">
    <source>
        <dbReference type="ARBA" id="ARBA00022840"/>
    </source>
</evidence>
<dbReference type="CDD" id="cd03224">
    <property type="entry name" value="ABC_TM1139_LivF_branched"/>
    <property type="match status" value="1"/>
</dbReference>
<gene>
    <name evidence="7" type="ORF">ENW55_04930</name>
</gene>
<dbReference type="Gene3D" id="3.40.50.300">
    <property type="entry name" value="P-loop containing nucleotide triphosphate hydrolases"/>
    <property type="match status" value="1"/>
</dbReference>
<dbReference type="InterPro" id="IPR017871">
    <property type="entry name" value="ABC_transporter-like_CS"/>
</dbReference>
<dbReference type="Pfam" id="PF00005">
    <property type="entry name" value="ABC_tran"/>
    <property type="match status" value="1"/>
</dbReference>
<dbReference type="InterPro" id="IPR003593">
    <property type="entry name" value="AAA+_ATPase"/>
</dbReference>
<dbReference type="InterPro" id="IPR027417">
    <property type="entry name" value="P-loop_NTPase"/>
</dbReference>
<dbReference type="PROSITE" id="PS50893">
    <property type="entry name" value="ABC_TRANSPORTER_2"/>
    <property type="match status" value="1"/>
</dbReference>
<comment type="similarity">
    <text evidence="1">Belongs to the ABC transporter superfamily.</text>
</comment>
<evidence type="ECO:0000256" key="3">
    <source>
        <dbReference type="ARBA" id="ARBA00022741"/>
    </source>
</evidence>
<accession>A0A832IEV9</accession>
<evidence type="ECO:0000313" key="7">
    <source>
        <dbReference type="EMBL" id="HGZ79306.1"/>
    </source>
</evidence>
<dbReference type="PANTHER" id="PTHR43820:SF4">
    <property type="entry name" value="HIGH-AFFINITY BRANCHED-CHAIN AMINO ACID TRANSPORT ATP-BINDING PROTEIN LIVF"/>
    <property type="match status" value="1"/>
</dbReference>
<keyword evidence="2" id="KW-0813">Transport</keyword>
<organism evidence="7">
    <name type="scientific">Pseudothermotoga hypogea</name>
    <dbReference type="NCBI Taxonomy" id="57487"/>
    <lineage>
        <taxon>Bacteria</taxon>
        <taxon>Thermotogati</taxon>
        <taxon>Thermotogota</taxon>
        <taxon>Thermotogae</taxon>
        <taxon>Thermotogales</taxon>
        <taxon>Thermotogaceae</taxon>
        <taxon>Pseudothermotoga</taxon>
    </lineage>
</organism>
<proteinExistence type="inferred from homology"/>
<dbReference type="PANTHER" id="PTHR43820">
    <property type="entry name" value="HIGH-AFFINITY BRANCHED-CHAIN AMINO ACID TRANSPORT ATP-BINDING PROTEIN LIVF"/>
    <property type="match status" value="1"/>
</dbReference>
<dbReference type="GO" id="GO:0015658">
    <property type="term" value="F:branched-chain amino acid transmembrane transporter activity"/>
    <property type="evidence" value="ECO:0007669"/>
    <property type="project" value="TreeGrafter"/>
</dbReference>
<keyword evidence="4 7" id="KW-0067">ATP-binding</keyword>
<dbReference type="AlphaFoldDB" id="A0A832IEV9"/>
<keyword evidence="3" id="KW-0547">Nucleotide-binding</keyword>
<dbReference type="EMBL" id="DTKQ01000036">
    <property type="protein sequence ID" value="HGZ79306.1"/>
    <property type="molecule type" value="Genomic_DNA"/>
</dbReference>
<reference evidence="7" key="1">
    <citation type="journal article" date="2020" name="mSystems">
        <title>Genome- and Community-Level Interaction Insights into Carbon Utilization and Element Cycling Functions of Hydrothermarchaeota in Hydrothermal Sediment.</title>
        <authorList>
            <person name="Zhou Z."/>
            <person name="Liu Y."/>
            <person name="Xu W."/>
            <person name="Pan J."/>
            <person name="Luo Z.H."/>
            <person name="Li M."/>
        </authorList>
    </citation>
    <scope>NUCLEOTIDE SEQUENCE [LARGE SCALE GENOMIC DNA]</scope>
    <source>
        <strain evidence="7">SpSt-86</strain>
    </source>
</reference>
<evidence type="ECO:0000256" key="1">
    <source>
        <dbReference type="ARBA" id="ARBA00005417"/>
    </source>
</evidence>
<protein>
    <submittedName>
        <fullName evidence="7">ABC transporter ATP-binding protein</fullName>
    </submittedName>
</protein>
<feature type="domain" description="ABC transporter" evidence="6">
    <location>
        <begin position="2"/>
        <end position="235"/>
    </location>
</feature>
<dbReference type="GO" id="GO:0016887">
    <property type="term" value="F:ATP hydrolysis activity"/>
    <property type="evidence" value="ECO:0007669"/>
    <property type="project" value="InterPro"/>
</dbReference>